<dbReference type="Proteomes" id="UP000038009">
    <property type="component" value="Unassembled WGS sequence"/>
</dbReference>
<reference evidence="1 2" key="1">
    <citation type="journal article" date="2015" name="PLoS Pathog.">
        <title>Leptomonas seymouri: Adaptations to the Dixenous Life Cycle Analyzed by Genome Sequencing, Transcriptome Profiling and Co-infection with Leishmania donovani.</title>
        <authorList>
            <person name="Kraeva N."/>
            <person name="Butenko A."/>
            <person name="Hlavacova J."/>
            <person name="Kostygov A."/>
            <person name="Myskova J."/>
            <person name="Grybchuk D."/>
            <person name="Lestinova T."/>
            <person name="Votypka J."/>
            <person name="Volf P."/>
            <person name="Opperdoes F."/>
            <person name="Flegontov P."/>
            <person name="Lukes J."/>
            <person name="Yurchenko V."/>
        </authorList>
    </citation>
    <scope>NUCLEOTIDE SEQUENCE [LARGE SCALE GENOMIC DNA]</scope>
    <source>
        <strain evidence="1 2">ATCC 30220</strain>
    </source>
</reference>
<evidence type="ECO:0000313" key="2">
    <source>
        <dbReference type="Proteomes" id="UP000038009"/>
    </source>
</evidence>
<gene>
    <name evidence="1" type="ORF">ABL78_8316</name>
</gene>
<dbReference type="VEuPathDB" id="TriTrypDB:Lsey_0616_0010"/>
<keyword evidence="2" id="KW-1185">Reference proteome</keyword>
<organism evidence="1 2">
    <name type="scientific">Leptomonas seymouri</name>
    <dbReference type="NCBI Taxonomy" id="5684"/>
    <lineage>
        <taxon>Eukaryota</taxon>
        <taxon>Discoba</taxon>
        <taxon>Euglenozoa</taxon>
        <taxon>Kinetoplastea</taxon>
        <taxon>Metakinetoplastina</taxon>
        <taxon>Trypanosomatida</taxon>
        <taxon>Trypanosomatidae</taxon>
        <taxon>Leishmaniinae</taxon>
        <taxon>Leptomonas</taxon>
    </lineage>
</organism>
<comment type="caution">
    <text evidence="1">The sequence shown here is derived from an EMBL/GenBank/DDBJ whole genome shotgun (WGS) entry which is preliminary data.</text>
</comment>
<accession>A0A0N0P288</accession>
<sequence length="207" mass="22847">MRAGRGRPLRLPRLVPQSRRPVQDVVEKTFRAGGVLPPVALLHRRGCPRRTRRVRRHKSAQGARQERSFIACTTAIRLPGRMLRVTAALIHRRHAAAAWSDNGGSAVRRQPAAGTARSASRDACRAARLRRRNTASRVGLTCAGYRLGAARVCRRGELHAACQTCRRVHGTLRQRGPAGALRRGRVGQLRRAVVRSLPVRMYAACAV</sequence>
<evidence type="ECO:0000313" key="1">
    <source>
        <dbReference type="EMBL" id="KPI82669.1"/>
    </source>
</evidence>
<dbReference type="AlphaFoldDB" id="A0A0N0P288"/>
<protein>
    <submittedName>
        <fullName evidence="1">Uncharacterized protein</fullName>
    </submittedName>
</protein>
<proteinExistence type="predicted"/>
<dbReference type="EMBL" id="LJSK01000616">
    <property type="protein sequence ID" value="KPI82669.1"/>
    <property type="molecule type" value="Genomic_DNA"/>
</dbReference>
<name>A0A0N0P288_LEPSE</name>